<protein>
    <submittedName>
        <fullName evidence="2">DUF397 domain-containing protein</fullName>
    </submittedName>
</protein>
<dbReference type="Proteomes" id="UP001597045">
    <property type="component" value="Unassembled WGS sequence"/>
</dbReference>
<gene>
    <name evidence="2" type="ORF">ACFQ1S_14890</name>
</gene>
<evidence type="ECO:0000259" key="1">
    <source>
        <dbReference type="Pfam" id="PF04149"/>
    </source>
</evidence>
<keyword evidence="3" id="KW-1185">Reference proteome</keyword>
<reference evidence="3" key="1">
    <citation type="journal article" date="2019" name="Int. J. Syst. Evol. Microbiol.">
        <title>The Global Catalogue of Microorganisms (GCM) 10K type strain sequencing project: providing services to taxonomists for standard genome sequencing and annotation.</title>
        <authorList>
            <consortium name="The Broad Institute Genomics Platform"/>
            <consortium name="The Broad Institute Genome Sequencing Center for Infectious Disease"/>
            <person name="Wu L."/>
            <person name="Ma J."/>
        </authorList>
    </citation>
    <scope>NUCLEOTIDE SEQUENCE [LARGE SCALE GENOMIC DNA]</scope>
    <source>
        <strain evidence="3">JCM 31486</strain>
    </source>
</reference>
<dbReference type="EMBL" id="JBHTIS010000776">
    <property type="protein sequence ID" value="MFD1046744.1"/>
    <property type="molecule type" value="Genomic_DNA"/>
</dbReference>
<feature type="domain" description="DUF397" evidence="1">
    <location>
        <begin position="17"/>
        <end position="69"/>
    </location>
</feature>
<evidence type="ECO:0000313" key="3">
    <source>
        <dbReference type="Proteomes" id="UP001597045"/>
    </source>
</evidence>
<name>A0ABW3MAP4_9PSEU</name>
<proteinExistence type="predicted"/>
<dbReference type="Pfam" id="PF04149">
    <property type="entry name" value="DUF397"/>
    <property type="match status" value="1"/>
</dbReference>
<organism evidence="2 3">
    <name type="scientific">Kibdelosporangium lantanae</name>
    <dbReference type="NCBI Taxonomy" id="1497396"/>
    <lineage>
        <taxon>Bacteria</taxon>
        <taxon>Bacillati</taxon>
        <taxon>Actinomycetota</taxon>
        <taxon>Actinomycetes</taxon>
        <taxon>Pseudonocardiales</taxon>
        <taxon>Pseudonocardiaceae</taxon>
        <taxon>Kibdelosporangium</taxon>
    </lineage>
</organism>
<sequence length="78" mass="8160">MTAVENGVSADLLGGVDWRKSRMSGAVGNCVEVATLESGEIAVRNSRFPSGPALIYTKAEMAAFLDGAKSGEFDYTVS</sequence>
<dbReference type="InterPro" id="IPR007278">
    <property type="entry name" value="DUF397"/>
</dbReference>
<comment type="caution">
    <text evidence="2">The sequence shown here is derived from an EMBL/GenBank/DDBJ whole genome shotgun (WGS) entry which is preliminary data.</text>
</comment>
<accession>A0ABW3MAP4</accession>
<evidence type="ECO:0000313" key="2">
    <source>
        <dbReference type="EMBL" id="MFD1046744.1"/>
    </source>
</evidence>